<dbReference type="InterPro" id="IPR036378">
    <property type="entry name" value="FAS1_dom_sf"/>
</dbReference>
<gene>
    <name evidence="2" type="ORF">Vgi01_33810</name>
</gene>
<dbReference type="SUPFAM" id="SSF82153">
    <property type="entry name" value="FAS1 domain"/>
    <property type="match status" value="1"/>
</dbReference>
<dbReference type="PANTHER" id="PTHR10900">
    <property type="entry name" value="PERIOSTIN-RELATED"/>
    <property type="match status" value="1"/>
</dbReference>
<sequence>MENIVTDVFLDTMRPTPRRVRRAGPAAGLALATLLAVTGCTGGDATDGDGITPVAFTVTGPLCAELPAGTEPGNPESLAGMPADQAVQWIPVLTTFDAAVRATGLAGELTGVTVLAPTDDAFAEKFSRTNLDELLLHDTDELRELLREHLVTAPMSVAEMVAAGTVKTVAEGELTVTAQGSVARFGNEAETVCADYQATNARIHVIDHVLGSLPTTAGGEDDHPYH</sequence>
<feature type="domain" description="FAS1" evidence="1">
    <location>
        <begin position="80"/>
        <end position="210"/>
    </location>
</feature>
<dbReference type="PROSITE" id="PS50213">
    <property type="entry name" value="FAS1"/>
    <property type="match status" value="1"/>
</dbReference>
<dbReference type="Gene3D" id="2.30.180.10">
    <property type="entry name" value="FAS1 domain"/>
    <property type="match status" value="1"/>
</dbReference>
<dbReference type="InterPro" id="IPR050904">
    <property type="entry name" value="Adhesion/Biosynth-related"/>
</dbReference>
<dbReference type="PANTHER" id="PTHR10900:SF77">
    <property type="entry name" value="FI19380P1"/>
    <property type="match status" value="1"/>
</dbReference>
<organism evidence="2 3">
    <name type="scientific">Micromonospora gifhornensis</name>
    <dbReference type="NCBI Taxonomy" id="84594"/>
    <lineage>
        <taxon>Bacteria</taxon>
        <taxon>Bacillati</taxon>
        <taxon>Actinomycetota</taxon>
        <taxon>Actinomycetes</taxon>
        <taxon>Micromonosporales</taxon>
        <taxon>Micromonosporaceae</taxon>
        <taxon>Micromonospora</taxon>
    </lineage>
</organism>
<dbReference type="SMART" id="SM00554">
    <property type="entry name" value="FAS1"/>
    <property type="match status" value="1"/>
</dbReference>
<comment type="caution">
    <text evidence="2">The sequence shown here is derived from an EMBL/GenBank/DDBJ whole genome shotgun (WGS) entry which is preliminary data.</text>
</comment>
<evidence type="ECO:0000259" key="1">
    <source>
        <dbReference type="PROSITE" id="PS50213"/>
    </source>
</evidence>
<keyword evidence="3" id="KW-1185">Reference proteome</keyword>
<evidence type="ECO:0000313" key="3">
    <source>
        <dbReference type="Proteomes" id="UP000647860"/>
    </source>
</evidence>
<reference evidence="2 3" key="1">
    <citation type="submission" date="2021-01" db="EMBL/GenBank/DDBJ databases">
        <title>Whole genome shotgun sequence of Verrucosispora gifhornensis NBRC 16317.</title>
        <authorList>
            <person name="Komaki H."/>
            <person name="Tamura T."/>
        </authorList>
    </citation>
    <scope>NUCLEOTIDE SEQUENCE [LARGE SCALE GENOMIC DNA]</scope>
    <source>
        <strain evidence="2 3">NBRC 16317</strain>
    </source>
</reference>
<evidence type="ECO:0000313" key="2">
    <source>
        <dbReference type="EMBL" id="GIJ16697.1"/>
    </source>
</evidence>
<dbReference type="Proteomes" id="UP000647860">
    <property type="component" value="Unassembled WGS sequence"/>
</dbReference>
<dbReference type="InterPro" id="IPR000782">
    <property type="entry name" value="FAS1_domain"/>
</dbReference>
<dbReference type="Pfam" id="PF02469">
    <property type="entry name" value="Fasciclin"/>
    <property type="match status" value="1"/>
</dbReference>
<proteinExistence type="predicted"/>
<accession>A0ABQ4IFM9</accession>
<dbReference type="EMBL" id="BOPA01000022">
    <property type="protein sequence ID" value="GIJ16697.1"/>
    <property type="molecule type" value="Genomic_DNA"/>
</dbReference>
<protein>
    <recommendedName>
        <fullName evidence="1">FAS1 domain-containing protein</fullName>
    </recommendedName>
</protein>
<name>A0ABQ4IFM9_9ACTN</name>